<name>A0A7J6KNQ4_PERCH</name>
<sequence>SGGAEFKHLGLFWSVKNSVLSNRCNKSAFSEGLLSKPTWTKRELFAAAGHASIGNDVALQHPKLRALGDILRRVAGSKQSSWDSPLQLTCREDQAKITDGASFTSSGSTGSESWELAASSTAWKGAQLNYHINRLELVALSRLVLWLVDNLGAKPPPTLKLIIFNCDSSVVLNWVRRGRTSTKTTERLSVKRMLNNINELLCALGDSGITISYKKIEGALNERADELSRLVQQFGFDDMFGLNIEKTGIIAAVTAQQHCEIEKVGAPEISPEERQRYMVAQREKGQRDISHVIAENEDTQRPPKFTFERVSSIRDESNFNTHIT</sequence>
<gene>
    <name evidence="1" type="ORF">FOL47_003691</name>
</gene>
<dbReference type="Gene3D" id="3.30.420.10">
    <property type="entry name" value="Ribonuclease H-like superfamily/Ribonuclease H"/>
    <property type="match status" value="1"/>
</dbReference>
<protein>
    <submittedName>
        <fullName evidence="1">Uncharacterized protein</fullName>
    </submittedName>
</protein>
<dbReference type="Proteomes" id="UP000591131">
    <property type="component" value="Unassembled WGS sequence"/>
</dbReference>
<feature type="non-terminal residue" evidence="1">
    <location>
        <position position="1"/>
    </location>
</feature>
<organism evidence="1 2">
    <name type="scientific">Perkinsus chesapeaki</name>
    <name type="common">Clam parasite</name>
    <name type="synonym">Perkinsus andrewsi</name>
    <dbReference type="NCBI Taxonomy" id="330153"/>
    <lineage>
        <taxon>Eukaryota</taxon>
        <taxon>Sar</taxon>
        <taxon>Alveolata</taxon>
        <taxon>Perkinsozoa</taxon>
        <taxon>Perkinsea</taxon>
        <taxon>Perkinsida</taxon>
        <taxon>Perkinsidae</taxon>
        <taxon>Perkinsus</taxon>
    </lineage>
</organism>
<evidence type="ECO:0000313" key="2">
    <source>
        <dbReference type="Proteomes" id="UP000591131"/>
    </source>
</evidence>
<dbReference type="InterPro" id="IPR036397">
    <property type="entry name" value="RNaseH_sf"/>
</dbReference>
<dbReference type="GO" id="GO:0003676">
    <property type="term" value="F:nucleic acid binding"/>
    <property type="evidence" value="ECO:0007669"/>
    <property type="project" value="InterPro"/>
</dbReference>
<reference evidence="1 2" key="1">
    <citation type="submission" date="2020-04" db="EMBL/GenBank/DDBJ databases">
        <title>Perkinsus chesapeaki whole genome sequence.</title>
        <authorList>
            <person name="Bogema D.R."/>
        </authorList>
    </citation>
    <scope>NUCLEOTIDE SEQUENCE [LARGE SCALE GENOMIC DNA]</scope>
    <source>
        <strain evidence="1">ATCC PRA-425</strain>
    </source>
</reference>
<comment type="caution">
    <text evidence="1">The sequence shown here is derived from an EMBL/GenBank/DDBJ whole genome shotgun (WGS) entry which is preliminary data.</text>
</comment>
<dbReference type="EMBL" id="JAAPAO010002160">
    <property type="protein sequence ID" value="KAF4648136.1"/>
    <property type="molecule type" value="Genomic_DNA"/>
</dbReference>
<keyword evidence="2" id="KW-1185">Reference proteome</keyword>
<dbReference type="AlphaFoldDB" id="A0A7J6KNQ4"/>
<evidence type="ECO:0000313" key="1">
    <source>
        <dbReference type="EMBL" id="KAF4648136.1"/>
    </source>
</evidence>
<dbReference type="OrthoDB" id="10494213at2759"/>
<accession>A0A7J6KNQ4</accession>
<proteinExistence type="predicted"/>
<feature type="non-terminal residue" evidence="1">
    <location>
        <position position="324"/>
    </location>
</feature>